<feature type="domain" description="DUF4351" evidence="1">
    <location>
        <begin position="15"/>
        <end position="69"/>
    </location>
</feature>
<comment type="caution">
    <text evidence="2">The sequence shown here is derived from an EMBL/GenBank/DDBJ whole genome shotgun (WGS) entry which is preliminary data.</text>
</comment>
<reference evidence="2 3" key="1">
    <citation type="journal article" date="2021" name="Int. J. Syst. Evol. Microbiol.">
        <title>Steroidobacter gossypii sp. nov., isolated from soil of cotton cropping field.</title>
        <authorList>
            <person name="Huang R."/>
            <person name="Yang S."/>
            <person name="Zhen C."/>
            <person name="Liu W."/>
        </authorList>
    </citation>
    <scope>NUCLEOTIDE SEQUENCE [LARGE SCALE GENOMIC DNA]</scope>
    <source>
        <strain evidence="2 3">S1-65</strain>
    </source>
</reference>
<evidence type="ECO:0000259" key="1">
    <source>
        <dbReference type="Pfam" id="PF14261"/>
    </source>
</evidence>
<proteinExistence type="predicted"/>
<dbReference type="Proteomes" id="UP000661077">
    <property type="component" value="Unassembled WGS sequence"/>
</dbReference>
<dbReference type="Pfam" id="PF14261">
    <property type="entry name" value="DUF4351"/>
    <property type="match status" value="1"/>
</dbReference>
<keyword evidence="3" id="KW-1185">Reference proteome</keyword>
<dbReference type="PANTHER" id="PTHR35586">
    <property type="entry name" value="SLL1691 PROTEIN"/>
    <property type="match status" value="1"/>
</dbReference>
<evidence type="ECO:0000313" key="3">
    <source>
        <dbReference type="Proteomes" id="UP000661077"/>
    </source>
</evidence>
<dbReference type="EMBL" id="JAEVLS010000004">
    <property type="protein sequence ID" value="MBM0107118.1"/>
    <property type="molecule type" value="Genomic_DNA"/>
</dbReference>
<protein>
    <submittedName>
        <fullName evidence="2">DUF4351 domain-containing protein</fullName>
    </submittedName>
</protein>
<sequence length="72" mass="8695">MLADRIQEWGEEFKREGLREGEAQLLLRQLRRRFGELPVWVQSRLQQAPSEQLERWGERLLEIDTLEALFED</sequence>
<dbReference type="InterPro" id="IPR025587">
    <property type="entry name" value="DUF4351"/>
</dbReference>
<gene>
    <name evidence="2" type="ORF">JM946_20475</name>
</gene>
<dbReference type="PANTHER" id="PTHR35586:SF1">
    <property type="entry name" value="SLL1691 PROTEIN"/>
    <property type="match status" value="1"/>
</dbReference>
<name>A0ABS1X1N6_9GAMM</name>
<accession>A0ABS1X1N6</accession>
<organism evidence="2 3">
    <name type="scientific">Steroidobacter gossypii</name>
    <dbReference type="NCBI Taxonomy" id="2805490"/>
    <lineage>
        <taxon>Bacteria</taxon>
        <taxon>Pseudomonadati</taxon>
        <taxon>Pseudomonadota</taxon>
        <taxon>Gammaproteobacteria</taxon>
        <taxon>Steroidobacterales</taxon>
        <taxon>Steroidobacteraceae</taxon>
        <taxon>Steroidobacter</taxon>
    </lineage>
</organism>
<evidence type="ECO:0000313" key="2">
    <source>
        <dbReference type="EMBL" id="MBM0107118.1"/>
    </source>
</evidence>